<dbReference type="Gene3D" id="1.10.8.10">
    <property type="entry name" value="DNA helicase RuvA subunit, C-terminal domain"/>
    <property type="match status" value="1"/>
</dbReference>
<feature type="region of interest" description="Disordered" evidence="17">
    <location>
        <begin position="71"/>
        <end position="108"/>
    </location>
</feature>
<evidence type="ECO:0000256" key="13">
    <source>
        <dbReference type="ARBA" id="ARBA00022807"/>
    </source>
</evidence>
<dbReference type="PANTHER" id="PTHR13367:SF27">
    <property type="entry name" value="OTU DOMAIN-CONTAINING PROTEIN"/>
    <property type="match status" value="1"/>
</dbReference>
<dbReference type="InterPro" id="IPR003323">
    <property type="entry name" value="OTU_dom"/>
</dbReference>
<dbReference type="GO" id="GO:0070530">
    <property type="term" value="F:K63-linked polyubiquitin modification-dependent protein binding"/>
    <property type="evidence" value="ECO:0007669"/>
    <property type="project" value="TreeGrafter"/>
</dbReference>
<keyword evidence="16" id="KW-0175">Coiled coil</keyword>
<keyword evidence="12" id="KW-0378">Hydrolase</keyword>
<dbReference type="AlphaFoldDB" id="A0A1X7UNR8"/>
<dbReference type="EC" id="3.4.19.12" evidence="5"/>
<dbReference type="OrthoDB" id="10064699at2759"/>
<comment type="similarity">
    <text evidence="4">Belongs to the peptidase C64 family.</text>
</comment>
<accession>A0A1X7UNR8</accession>
<dbReference type="InterPro" id="IPR002653">
    <property type="entry name" value="Znf_A20"/>
</dbReference>
<evidence type="ECO:0000256" key="9">
    <source>
        <dbReference type="ARBA" id="ARBA00022723"/>
    </source>
</evidence>
<evidence type="ECO:0000256" key="5">
    <source>
        <dbReference type="ARBA" id="ARBA00012759"/>
    </source>
</evidence>
<dbReference type="InterPro" id="IPR051346">
    <property type="entry name" value="OTU_Deubiquitinase"/>
</dbReference>
<feature type="compositionally biased region" description="Pro residues" evidence="17">
    <location>
        <begin position="643"/>
        <end position="653"/>
    </location>
</feature>
<keyword evidence="15" id="KW-0539">Nucleus</keyword>
<keyword evidence="14" id="KW-0862">Zinc</keyword>
<evidence type="ECO:0000256" key="11">
    <source>
        <dbReference type="ARBA" id="ARBA00022786"/>
    </source>
</evidence>
<dbReference type="STRING" id="400682.A0A1X7UNR8"/>
<feature type="coiled-coil region" evidence="16">
    <location>
        <begin position="516"/>
        <end position="545"/>
    </location>
</feature>
<dbReference type="Proteomes" id="UP000007879">
    <property type="component" value="Unassembled WGS sequence"/>
</dbReference>
<feature type="domain" description="A20-type" evidence="19">
    <location>
        <begin position="732"/>
        <end position="767"/>
    </location>
</feature>
<dbReference type="SUPFAM" id="SSF46934">
    <property type="entry name" value="UBA-like"/>
    <property type="match status" value="1"/>
</dbReference>
<dbReference type="PROSITE" id="PS51036">
    <property type="entry name" value="ZF_A20"/>
    <property type="match status" value="2"/>
</dbReference>
<reference evidence="20" key="2">
    <citation type="submission" date="2017-05" db="UniProtKB">
        <authorList>
            <consortium name="EnsemblMetazoa"/>
        </authorList>
    </citation>
    <scope>IDENTIFICATION</scope>
</reference>
<feature type="compositionally biased region" description="Polar residues" evidence="17">
    <location>
        <begin position="618"/>
        <end position="636"/>
    </location>
</feature>
<evidence type="ECO:0000256" key="14">
    <source>
        <dbReference type="ARBA" id="ARBA00022833"/>
    </source>
</evidence>
<dbReference type="PANTHER" id="PTHR13367">
    <property type="entry name" value="UBIQUITIN THIOESTERASE"/>
    <property type="match status" value="1"/>
</dbReference>
<dbReference type="Pfam" id="PF01754">
    <property type="entry name" value="zf-A20"/>
    <property type="match status" value="2"/>
</dbReference>
<dbReference type="eggNOG" id="KOG4345">
    <property type="taxonomic scope" value="Eukaryota"/>
</dbReference>
<name>A0A1X7UNR8_AMPQE</name>
<dbReference type="SMART" id="SM00259">
    <property type="entry name" value="ZnF_A20"/>
    <property type="match status" value="2"/>
</dbReference>
<feature type="compositionally biased region" description="Basic residues" evidence="17">
    <location>
        <begin position="94"/>
        <end position="106"/>
    </location>
</feature>
<keyword evidence="8" id="KW-0645">Protease</keyword>
<keyword evidence="11" id="KW-0833">Ubl conjugation pathway</keyword>
<dbReference type="GO" id="GO:0004843">
    <property type="term" value="F:cysteine-type deubiquitinase activity"/>
    <property type="evidence" value="ECO:0007669"/>
    <property type="project" value="UniProtKB-EC"/>
</dbReference>
<feature type="compositionally biased region" description="Low complexity" evidence="17">
    <location>
        <begin position="79"/>
        <end position="89"/>
    </location>
</feature>
<evidence type="ECO:0000256" key="7">
    <source>
        <dbReference type="ARBA" id="ARBA00022553"/>
    </source>
</evidence>
<evidence type="ECO:0000313" key="21">
    <source>
        <dbReference type="Proteomes" id="UP000007879"/>
    </source>
</evidence>
<dbReference type="KEGG" id="aqu:100641130"/>
<dbReference type="CDD" id="cd14273">
    <property type="entry name" value="UBA_TAP-C_like"/>
    <property type="match status" value="1"/>
</dbReference>
<proteinExistence type="inferred from homology"/>
<evidence type="ECO:0000259" key="18">
    <source>
        <dbReference type="PROSITE" id="PS50802"/>
    </source>
</evidence>
<gene>
    <name evidence="20" type="primary">100641130</name>
</gene>
<keyword evidence="10" id="KW-0863">Zinc-finger</keyword>
<dbReference type="Pfam" id="PF14555">
    <property type="entry name" value="UBA_4"/>
    <property type="match status" value="1"/>
</dbReference>
<evidence type="ECO:0000256" key="3">
    <source>
        <dbReference type="ARBA" id="ARBA00004496"/>
    </source>
</evidence>
<dbReference type="GO" id="GO:0005634">
    <property type="term" value="C:nucleus"/>
    <property type="evidence" value="ECO:0007669"/>
    <property type="project" value="UniProtKB-SubCell"/>
</dbReference>
<keyword evidence="21" id="KW-1185">Reference proteome</keyword>
<reference evidence="21" key="1">
    <citation type="journal article" date="2010" name="Nature">
        <title>The Amphimedon queenslandica genome and the evolution of animal complexity.</title>
        <authorList>
            <person name="Srivastava M."/>
            <person name="Simakov O."/>
            <person name="Chapman J."/>
            <person name="Fahey B."/>
            <person name="Gauthier M.E."/>
            <person name="Mitros T."/>
            <person name="Richards G.S."/>
            <person name="Conaco C."/>
            <person name="Dacre M."/>
            <person name="Hellsten U."/>
            <person name="Larroux C."/>
            <person name="Putnam N.H."/>
            <person name="Stanke M."/>
            <person name="Adamska M."/>
            <person name="Darling A."/>
            <person name="Degnan S.M."/>
            <person name="Oakley T.H."/>
            <person name="Plachetzki D.C."/>
            <person name="Zhai Y."/>
            <person name="Adamski M."/>
            <person name="Calcino A."/>
            <person name="Cummins S.F."/>
            <person name="Goodstein D.M."/>
            <person name="Harris C."/>
            <person name="Jackson D.J."/>
            <person name="Leys S.P."/>
            <person name="Shu S."/>
            <person name="Woodcroft B.J."/>
            <person name="Vervoort M."/>
            <person name="Kosik K.S."/>
            <person name="Manning G."/>
            <person name="Degnan B.M."/>
            <person name="Rokhsar D.S."/>
        </authorList>
    </citation>
    <scope>NUCLEOTIDE SEQUENCE [LARGE SCALE GENOMIC DNA]</scope>
</reference>
<organism evidence="20">
    <name type="scientific">Amphimedon queenslandica</name>
    <name type="common">Sponge</name>
    <dbReference type="NCBI Taxonomy" id="400682"/>
    <lineage>
        <taxon>Eukaryota</taxon>
        <taxon>Metazoa</taxon>
        <taxon>Porifera</taxon>
        <taxon>Demospongiae</taxon>
        <taxon>Heteroscleromorpha</taxon>
        <taxon>Haplosclerida</taxon>
        <taxon>Niphatidae</taxon>
        <taxon>Amphimedon</taxon>
    </lineage>
</organism>
<evidence type="ECO:0000256" key="17">
    <source>
        <dbReference type="SAM" id="MobiDB-lite"/>
    </source>
</evidence>
<evidence type="ECO:0000256" key="1">
    <source>
        <dbReference type="ARBA" id="ARBA00000707"/>
    </source>
</evidence>
<protein>
    <recommendedName>
        <fullName evidence="5">ubiquitinyl hydrolase 1</fullName>
        <ecNumber evidence="5">3.4.19.12</ecNumber>
    </recommendedName>
</protein>
<feature type="domain" description="A20-type" evidence="19">
    <location>
        <begin position="544"/>
        <end position="579"/>
    </location>
</feature>
<dbReference type="GO" id="GO:0071947">
    <property type="term" value="P:protein deubiquitination involved in ubiquitin-dependent protein catabolic process"/>
    <property type="evidence" value="ECO:0007669"/>
    <property type="project" value="TreeGrafter"/>
</dbReference>
<evidence type="ECO:0000256" key="10">
    <source>
        <dbReference type="ARBA" id="ARBA00022771"/>
    </source>
</evidence>
<dbReference type="InParanoid" id="A0A1X7UNR8"/>
<evidence type="ECO:0000256" key="2">
    <source>
        <dbReference type="ARBA" id="ARBA00004123"/>
    </source>
</evidence>
<sequence>MEGREGLLSQFVEKTNADPSFAQDLLEATGWDLEAAVSAFNGLSVTSEPQNYQFEEPDFTLSEYDEIQMEEVTSGGGNASSSDSSNLTSPEKKQVKKRSTKKKKPTKGLASVADDVGSMFLNVAVSEAKLRVGAEHKEQVFNEQFFKHSFLHPDFSSEPEDLQKFIDTDIREMSHKHTLEKSGRLNWWASTGKLPTLEPLATSGDGNCLLHAASLYMWGLPDQDLILRTHLHRMLTDSIQKEGIHRRWKYLTDSRNQEAGGLTFSDEEWDFEWHEILRICTNQTRRRPTTDSLRRYSTLRPHYESLEEVHVFGLSHVLRRPIIIVADEYLRDMNGEPLAPIYFGGIYLPLEWSPSSCFKSPLVLAYDSSHFSPLVAKKDLEIAQKQKKNSRLRHMQSKQDTVMPLVDPNGSLLPILFAYDPKKPSDYPQKWSNTKCPAGEFPDRIVALLESYMDIRWIQLHIGAKFGSHNEYPDKDSVTIPVKVPKVRFPASVVSTIGEPEYQAVLVSKYLDDVRKRFEEDKIKQEKIAANRARQEEEMRRIEASRPVPCEGKGCTLYGTPATDNLCSQCYSLSKKNESQGAYERSVSVPAGQSSQSLSKEPTPPPLTHSTRPPELITRQNLTTNDNNSPKQSSPAQRHRSPPSTPPPPPPPQSASSQPQPVSPTAQLFKPVPSSPKTDHPPPNVRPNVSYSSPTRKVESKSPSHSSRGGYSRDHIKPITLDEGGGSPYVPGSDRSRCKTIGCEFFGRPETNGFCSGCYNPGKETLV</sequence>
<keyword evidence="7" id="KW-0597">Phosphoprotein</keyword>
<dbReference type="GO" id="GO:0003677">
    <property type="term" value="F:DNA binding"/>
    <property type="evidence" value="ECO:0007669"/>
    <property type="project" value="InterPro"/>
</dbReference>
<keyword evidence="6" id="KW-0963">Cytoplasm</keyword>
<dbReference type="Pfam" id="PF02338">
    <property type="entry name" value="OTU"/>
    <property type="match status" value="1"/>
</dbReference>
<feature type="compositionally biased region" description="Polar residues" evidence="17">
    <location>
        <begin position="591"/>
        <end position="600"/>
    </location>
</feature>
<dbReference type="EnsemblMetazoa" id="XM_019997593.1">
    <property type="protein sequence ID" value="XP_019853152.1"/>
    <property type="gene ID" value="LOC100641130"/>
</dbReference>
<dbReference type="InterPro" id="IPR009060">
    <property type="entry name" value="UBA-like_sf"/>
</dbReference>
<dbReference type="EnsemblMetazoa" id="Aqu2.1.29413_001">
    <property type="protein sequence ID" value="Aqu2.1.29413_001"/>
    <property type="gene ID" value="Aqu2.1.29413"/>
</dbReference>
<dbReference type="GO" id="GO:0008270">
    <property type="term" value="F:zinc ion binding"/>
    <property type="evidence" value="ECO:0007669"/>
    <property type="project" value="UniProtKB-KW"/>
</dbReference>
<dbReference type="CDD" id="cd22768">
    <property type="entry name" value="OTU_OTUD7"/>
    <property type="match status" value="1"/>
</dbReference>
<comment type="catalytic activity">
    <reaction evidence="1">
        <text>Thiol-dependent hydrolysis of ester, thioester, amide, peptide and isopeptide bonds formed by the C-terminal Gly of ubiquitin (a 76-residue protein attached to proteins as an intracellular targeting signal).</text>
        <dbReference type="EC" id="3.4.19.12"/>
    </reaction>
</comment>
<dbReference type="OMA" id="WHEILRI"/>
<feature type="domain" description="OTU" evidence="18">
    <location>
        <begin position="197"/>
        <end position="377"/>
    </location>
</feature>
<evidence type="ECO:0000256" key="12">
    <source>
        <dbReference type="ARBA" id="ARBA00022801"/>
    </source>
</evidence>
<evidence type="ECO:0000259" key="19">
    <source>
        <dbReference type="PROSITE" id="PS51036"/>
    </source>
</evidence>
<keyword evidence="13" id="KW-0788">Thiol protease</keyword>
<keyword evidence="9" id="KW-0479">Metal-binding</keyword>
<evidence type="ECO:0000256" key="15">
    <source>
        <dbReference type="ARBA" id="ARBA00023242"/>
    </source>
</evidence>
<feature type="compositionally biased region" description="Low complexity" evidence="17">
    <location>
        <begin position="654"/>
        <end position="667"/>
    </location>
</feature>
<evidence type="ECO:0000313" key="20">
    <source>
        <dbReference type="EnsemblMetazoa" id="Aqu2.1.29413_001"/>
    </source>
</evidence>
<evidence type="ECO:0000256" key="8">
    <source>
        <dbReference type="ARBA" id="ARBA00022670"/>
    </source>
</evidence>
<dbReference type="Gene3D" id="1.20.5.4770">
    <property type="match status" value="1"/>
</dbReference>
<evidence type="ECO:0000256" key="6">
    <source>
        <dbReference type="ARBA" id="ARBA00022490"/>
    </source>
</evidence>
<feature type="region of interest" description="Disordered" evidence="17">
    <location>
        <begin position="582"/>
        <end position="734"/>
    </location>
</feature>
<dbReference type="GO" id="GO:0005737">
    <property type="term" value="C:cytoplasm"/>
    <property type="evidence" value="ECO:0007669"/>
    <property type="project" value="UniProtKB-SubCell"/>
</dbReference>
<dbReference type="Gene3D" id="4.10.240.30">
    <property type="match status" value="1"/>
</dbReference>
<evidence type="ECO:0000256" key="4">
    <source>
        <dbReference type="ARBA" id="ARBA00005865"/>
    </source>
</evidence>
<evidence type="ECO:0000256" key="16">
    <source>
        <dbReference type="SAM" id="Coils"/>
    </source>
</evidence>
<comment type="subcellular location">
    <subcellularLocation>
        <location evidence="3">Cytoplasm</location>
    </subcellularLocation>
    <subcellularLocation>
        <location evidence="2">Nucleus</location>
    </subcellularLocation>
</comment>
<dbReference type="PROSITE" id="PS50802">
    <property type="entry name" value="OTU"/>
    <property type="match status" value="1"/>
</dbReference>